<feature type="coiled-coil region" evidence="4">
    <location>
        <begin position="2"/>
        <end position="46"/>
    </location>
</feature>
<dbReference type="Proteomes" id="UP000238479">
    <property type="component" value="Chromosome 2"/>
</dbReference>
<feature type="compositionally biased region" description="Basic residues" evidence="5">
    <location>
        <begin position="1101"/>
        <end position="1114"/>
    </location>
</feature>
<dbReference type="InterPro" id="IPR028942">
    <property type="entry name" value="WHIM1_dom"/>
</dbReference>
<evidence type="ECO:0000256" key="5">
    <source>
        <dbReference type="SAM" id="MobiDB-lite"/>
    </source>
</evidence>
<organism evidence="8 9">
    <name type="scientific">Rosa chinensis</name>
    <name type="common">China rose</name>
    <dbReference type="NCBI Taxonomy" id="74649"/>
    <lineage>
        <taxon>Eukaryota</taxon>
        <taxon>Viridiplantae</taxon>
        <taxon>Streptophyta</taxon>
        <taxon>Embryophyta</taxon>
        <taxon>Tracheophyta</taxon>
        <taxon>Spermatophyta</taxon>
        <taxon>Magnoliopsida</taxon>
        <taxon>eudicotyledons</taxon>
        <taxon>Gunneridae</taxon>
        <taxon>Pentapetalae</taxon>
        <taxon>rosids</taxon>
        <taxon>fabids</taxon>
        <taxon>Rosales</taxon>
        <taxon>Rosaceae</taxon>
        <taxon>Rosoideae</taxon>
        <taxon>Rosoideae incertae sedis</taxon>
        <taxon>Rosa</taxon>
    </lineage>
</organism>
<evidence type="ECO:0000313" key="9">
    <source>
        <dbReference type="Proteomes" id="UP000238479"/>
    </source>
</evidence>
<dbReference type="InterPro" id="IPR044977">
    <property type="entry name" value="RLT1-3"/>
</dbReference>
<dbReference type="Gramene" id="PRQ49899">
    <property type="protein sequence ID" value="PRQ49899"/>
    <property type="gene ID" value="RchiOBHm_Chr2g0127091"/>
</dbReference>
<sequence length="1317" mass="146723">MRQKEELRREKEAARLKAANERAIARKNAKESMELIEDECLELMELAASSKELPSMLSLDYETLQNLESFRDMRSTFPPKSVQLKKPFGIQPWIDSEENIGNLLMAWRFLITFVDVLGLWPFTLDEFVQAFHDYDSRLLGEIHISLLRSIIKDIEDVARIPSMGVGANQNCAANPGGGHPQIVEGAYAWGFDIKSWKCNLNPLTWPEILRQFSVSAGFGPQLKKRDVEPAYLHEDNEGNDVKDIISNLRSGVAVKNAFAIMQERGFSNPRKSRHCLTPGTVKFAAFHVLSLEGSKGLNILEVADRIQKSGLRDLTTSKTPEASIAAALSRDSKLFERTAPSTYCVRAPYRKDTSDSEAVLSAARERIQIFNSRIFDVEGADEAERDEESESDAVEDPEFDDLGTEINPKIVAQNSEEARKVSDGISLESGKGSYEVSKAPGDLRNVTEGIPSINSEASIKVEDAGCSLDSVDAAGICNNVANHDQEDTEIDDSNPGEPWVQGLTEGEYSDLSVEERLNALAALIGVAIEGNSIRIVLEERLDAANALKKQMWAVAQVDKRRLKEEHVIKMQYTPFIGNKTEQSLTIPSENRQSPSPTVDEKNIETTVKLSVLQEQMVDPQNEQNYINSFPSVRNLQMQEYSVGPDNHPFQQPGLIADKSHKQLKSYIGHKAEEMYVYRSLPLGQDRRHNRYWQFITSASRNDPGCGRIFVELHDGRWRLIDSEEGFDGLLASLDVRGNRESHLQTMLQKTEIFFKETVRRNKLHSNRGRHIKDTAKTEDVEMPSGYDCSGGTDSPTSSVSVADSDMLESSMTFSIELGKNETEKTGALNRYQDLERWILKESVGSSILCADKNGEKRCPQLLDICNSCRGIFYFEENHCHSCHRTFGKGEIDFSQHVVLCKEKLKLNSDCNLRGSSSSPLRIRLLKVLLALTEVSVPLEALQPLWTDMNRKSWGRKLHSSSTAEDLLQVLASLESAVKIEYLSSNFETTGELLYSSNEKGHVTSNSSSPDSVAVLPWVPLTTAAVALRLMEFDAAISNMLQQKLMMTQKDKESGDFKLPTRSAVMKSSKNEEISGTPHQSEDSKEGHWEYLGSGLTGSGHGRGRGRTGGRRVPKKAIGLRGNPRKKSRVTAKDKLVQVQVLKWKGRPRGRGGRKRGNRSIRGKETTFNRIIKIGGERTGPKDSVYYKSPDDLVEENWNVGETAAENASGSGRSEYEVENGDASGDEFDHVHVDDYAGGFNGKSDDLLEGGEYNMEGDEDDVDNEVDDDEGEGAQDSDFDGARYINGEWDEEEHIADDGQQDMELGEGTRSSSSDYSD</sequence>
<dbReference type="STRING" id="74649.A0A2P6RU03"/>
<gene>
    <name evidence="8" type="ORF">RchiOBHm_Chr2g0127091</name>
</gene>
<dbReference type="GO" id="GO:0006357">
    <property type="term" value="P:regulation of transcription by RNA polymerase II"/>
    <property type="evidence" value="ECO:0007669"/>
    <property type="project" value="InterPro"/>
</dbReference>
<dbReference type="PROSITE" id="PS51913">
    <property type="entry name" value="HTH_HARE"/>
    <property type="match status" value="1"/>
</dbReference>
<feature type="compositionally biased region" description="Basic and acidic residues" evidence="5">
    <location>
        <begin position="1079"/>
        <end position="1088"/>
    </location>
</feature>
<dbReference type="InterPro" id="IPR028941">
    <property type="entry name" value="WHIM2_dom"/>
</dbReference>
<feature type="domain" description="DDT" evidence="6">
    <location>
        <begin position="97"/>
        <end position="156"/>
    </location>
</feature>
<comment type="caution">
    <text evidence="8">The sequence shown here is derived from an EMBL/GenBank/DDBJ whole genome shotgun (WGS) entry which is preliminary data.</text>
</comment>
<feature type="compositionally biased region" description="Acidic residues" evidence="5">
    <location>
        <begin position="1216"/>
        <end position="1225"/>
    </location>
</feature>
<protein>
    <submittedName>
        <fullName evidence="8">Putative transcription factor &amp; chromatin remodeling DDT family</fullName>
    </submittedName>
</protein>
<evidence type="ECO:0000256" key="2">
    <source>
        <dbReference type="ARBA" id="ARBA00023163"/>
    </source>
</evidence>
<evidence type="ECO:0000256" key="1">
    <source>
        <dbReference type="ARBA" id="ARBA00004123"/>
    </source>
</evidence>
<feature type="compositionally biased region" description="Acidic residues" evidence="5">
    <location>
        <begin position="378"/>
        <end position="403"/>
    </location>
</feature>
<dbReference type="Pfam" id="PF15612">
    <property type="entry name" value="WHIM1"/>
    <property type="match status" value="1"/>
</dbReference>
<dbReference type="Pfam" id="PF05066">
    <property type="entry name" value="HARE-HTH"/>
    <property type="match status" value="1"/>
</dbReference>
<dbReference type="PANTHER" id="PTHR36968">
    <property type="entry name" value="HOMEOBOX-DDT DOMAIN PROTEIN RLT2"/>
    <property type="match status" value="1"/>
</dbReference>
<feature type="compositionally biased region" description="Polar residues" evidence="5">
    <location>
        <begin position="1308"/>
        <end position="1317"/>
    </location>
</feature>
<feature type="compositionally biased region" description="Acidic residues" evidence="5">
    <location>
        <begin position="1254"/>
        <end position="1278"/>
    </location>
</feature>
<evidence type="ECO:0000313" key="8">
    <source>
        <dbReference type="EMBL" id="PRQ49899.1"/>
    </source>
</evidence>
<comment type="subcellular location">
    <subcellularLocation>
        <location evidence="1">Nucleus</location>
    </subcellularLocation>
</comment>
<keyword evidence="9" id="KW-1185">Reference proteome</keyword>
<dbReference type="GO" id="GO:0005634">
    <property type="term" value="C:nucleus"/>
    <property type="evidence" value="ECO:0007669"/>
    <property type="project" value="UniProtKB-SubCell"/>
</dbReference>
<feature type="region of interest" description="Disordered" evidence="5">
    <location>
        <begin position="1051"/>
        <end position="1129"/>
    </location>
</feature>
<dbReference type="PANTHER" id="PTHR36968:SF5">
    <property type="entry name" value="HOMEOBOX-DDT DOMAIN PROTEIN RLT2"/>
    <property type="match status" value="1"/>
</dbReference>
<feature type="region of interest" description="Disordered" evidence="5">
    <location>
        <begin position="378"/>
        <end position="406"/>
    </location>
</feature>
<dbReference type="EMBL" id="PDCK01000040">
    <property type="protein sequence ID" value="PRQ49899.1"/>
    <property type="molecule type" value="Genomic_DNA"/>
</dbReference>
<proteinExistence type="predicted"/>
<keyword evidence="2" id="KW-0804">Transcription</keyword>
<dbReference type="OMA" id="RDADSEC"/>
<dbReference type="PROSITE" id="PS50827">
    <property type="entry name" value="DDT"/>
    <property type="match status" value="1"/>
</dbReference>
<accession>A0A2P6RU03</accession>
<evidence type="ECO:0000256" key="3">
    <source>
        <dbReference type="ARBA" id="ARBA00023242"/>
    </source>
</evidence>
<feature type="domain" description="HTH HARE-type" evidence="7">
    <location>
        <begin position="279"/>
        <end position="348"/>
    </location>
</feature>
<feature type="compositionally biased region" description="Acidic residues" evidence="5">
    <location>
        <begin position="1287"/>
        <end position="1304"/>
    </location>
</feature>
<dbReference type="Pfam" id="PF02791">
    <property type="entry name" value="DDT"/>
    <property type="match status" value="1"/>
</dbReference>
<keyword evidence="3" id="KW-0539">Nucleus</keyword>
<name>A0A2P6RU03_ROSCH</name>
<evidence type="ECO:0000256" key="4">
    <source>
        <dbReference type="SAM" id="Coils"/>
    </source>
</evidence>
<dbReference type="InterPro" id="IPR007759">
    <property type="entry name" value="Asxl_HARE-HTH"/>
</dbReference>
<feature type="region of interest" description="Disordered" evidence="5">
    <location>
        <begin position="1201"/>
        <end position="1317"/>
    </location>
</feature>
<dbReference type="Pfam" id="PF15613">
    <property type="entry name" value="WSD"/>
    <property type="match status" value="1"/>
</dbReference>
<evidence type="ECO:0000259" key="6">
    <source>
        <dbReference type="PROSITE" id="PS50827"/>
    </source>
</evidence>
<evidence type="ECO:0000259" key="7">
    <source>
        <dbReference type="PROSITE" id="PS51913"/>
    </source>
</evidence>
<dbReference type="InterPro" id="IPR018501">
    <property type="entry name" value="DDT_dom"/>
</dbReference>
<keyword evidence="4" id="KW-0175">Coiled coil</keyword>
<reference evidence="8 9" key="1">
    <citation type="journal article" date="2018" name="Nat. Genet.">
        <title>The Rosa genome provides new insights in the design of modern roses.</title>
        <authorList>
            <person name="Bendahmane M."/>
        </authorList>
    </citation>
    <scope>NUCLEOTIDE SEQUENCE [LARGE SCALE GENOMIC DNA]</scope>
    <source>
        <strain evidence="9">cv. Old Blush</strain>
    </source>
</reference>
<dbReference type="SMART" id="SM00571">
    <property type="entry name" value="DDT"/>
    <property type="match status" value="1"/>
</dbReference>